<name>A0A1V3IU32_9PAST</name>
<accession>A0A1V3IU32</accession>
<dbReference type="EMBL" id="MLHK01000032">
    <property type="protein sequence ID" value="OOF45454.1"/>
    <property type="molecule type" value="Genomic_DNA"/>
</dbReference>
<evidence type="ECO:0000313" key="1">
    <source>
        <dbReference type="EMBL" id="OOF45454.1"/>
    </source>
</evidence>
<organism evidence="1 2">
    <name type="scientific">Rodentibacter trehalosifermentans</name>
    <dbReference type="NCBI Taxonomy" id="1908263"/>
    <lineage>
        <taxon>Bacteria</taxon>
        <taxon>Pseudomonadati</taxon>
        <taxon>Pseudomonadota</taxon>
        <taxon>Gammaproteobacteria</taxon>
        <taxon>Pasteurellales</taxon>
        <taxon>Pasteurellaceae</taxon>
        <taxon>Rodentibacter</taxon>
    </lineage>
</organism>
<gene>
    <name evidence="1" type="ORF">BKK51_06445</name>
</gene>
<dbReference type="AlphaFoldDB" id="A0A1V3IU32"/>
<proteinExistence type="predicted"/>
<comment type="caution">
    <text evidence="1">The sequence shown here is derived from an EMBL/GenBank/DDBJ whole genome shotgun (WGS) entry which is preliminary data.</text>
</comment>
<dbReference type="Proteomes" id="UP000188728">
    <property type="component" value="Unassembled WGS sequence"/>
</dbReference>
<reference evidence="1 2" key="1">
    <citation type="submission" date="2016-10" db="EMBL/GenBank/DDBJ databases">
        <title>Rodentibacter gen. nov. and new species.</title>
        <authorList>
            <person name="Christensen H."/>
        </authorList>
    </citation>
    <scope>NUCLEOTIDE SEQUENCE [LARGE SCALE GENOMIC DNA]</scope>
    <source>
        <strain evidence="1 2">H1983213011</strain>
    </source>
</reference>
<protein>
    <submittedName>
        <fullName evidence="1">Uncharacterized protein</fullName>
    </submittedName>
</protein>
<sequence length="60" mass="7360">MKNQFDDDFILLDDFLKQNLEVNREHLMNLFDAGEISLFTFIYFKNKQLFFTKKILFPYT</sequence>
<evidence type="ECO:0000313" key="2">
    <source>
        <dbReference type="Proteomes" id="UP000188728"/>
    </source>
</evidence>